<dbReference type="Proteomes" id="UP000244446">
    <property type="component" value="Unassembled WGS sequence"/>
</dbReference>
<proteinExistence type="predicted"/>
<dbReference type="AlphaFoldDB" id="A0A2T7G2C0"/>
<accession>A0A2T7G2C0</accession>
<gene>
    <name evidence="1" type="ORF">DC366_18690</name>
</gene>
<sequence>MSARIMGQQPVVGVAVGVCADETPTPLRGGVLQLRFVARLAMEAGVIGDEPFARQPLDPRPLQALFMVARQAIPIVMPMVVVAPQQRDPDGPRV</sequence>
<name>A0A2T7G2C0_9RHOB</name>
<organism evidence="1 2">
    <name type="scientific">Pelagivirga sediminicola</name>
    <dbReference type="NCBI Taxonomy" id="2170575"/>
    <lineage>
        <taxon>Bacteria</taxon>
        <taxon>Pseudomonadati</taxon>
        <taxon>Pseudomonadota</taxon>
        <taxon>Alphaproteobacteria</taxon>
        <taxon>Rhodobacterales</taxon>
        <taxon>Paracoccaceae</taxon>
        <taxon>Pelagivirga</taxon>
    </lineage>
</organism>
<protein>
    <submittedName>
        <fullName evidence="1">Uncharacterized protein</fullName>
    </submittedName>
</protein>
<reference evidence="1 2" key="1">
    <citation type="submission" date="2018-04" db="EMBL/GenBank/DDBJ databases">
        <title>Pelagivirga bohaiensis gen. nov., sp. nov., a bacterium isolated from the Bohai Sea.</title>
        <authorList>
            <person name="Ji X."/>
        </authorList>
    </citation>
    <scope>NUCLEOTIDE SEQUENCE [LARGE SCALE GENOMIC DNA]</scope>
    <source>
        <strain evidence="1 2">BH-SD19</strain>
    </source>
</reference>
<dbReference type="EMBL" id="QCYH01000029">
    <property type="protein sequence ID" value="PVA08540.1"/>
    <property type="molecule type" value="Genomic_DNA"/>
</dbReference>
<evidence type="ECO:0000313" key="2">
    <source>
        <dbReference type="Proteomes" id="UP000244446"/>
    </source>
</evidence>
<comment type="caution">
    <text evidence="1">The sequence shown here is derived from an EMBL/GenBank/DDBJ whole genome shotgun (WGS) entry which is preliminary data.</text>
</comment>
<evidence type="ECO:0000313" key="1">
    <source>
        <dbReference type="EMBL" id="PVA08540.1"/>
    </source>
</evidence>
<keyword evidence="2" id="KW-1185">Reference proteome</keyword>